<keyword evidence="3 6" id="KW-0547">Nucleotide-binding</keyword>
<reference evidence="8" key="2">
    <citation type="submission" date="2020-09" db="EMBL/GenBank/DDBJ databases">
        <authorList>
            <person name="Sun Q."/>
            <person name="Kim S."/>
        </authorList>
    </citation>
    <scope>NUCLEOTIDE SEQUENCE</scope>
    <source>
        <strain evidence="8">KCTC 42249</strain>
    </source>
</reference>
<evidence type="ECO:0000313" key="8">
    <source>
        <dbReference type="EMBL" id="GHD19746.1"/>
    </source>
</evidence>
<feature type="domain" description="tRNA(Ile)-lysidine/2-thiocytidine synthase N-terminal" evidence="7">
    <location>
        <begin position="29"/>
        <end position="209"/>
    </location>
</feature>
<dbReference type="Gene3D" id="3.40.50.620">
    <property type="entry name" value="HUPs"/>
    <property type="match status" value="1"/>
</dbReference>
<evidence type="ECO:0000256" key="6">
    <source>
        <dbReference type="HAMAP-Rule" id="MF_01161"/>
    </source>
</evidence>
<protein>
    <recommendedName>
        <fullName evidence="6">tRNA(Ile)-lysidine synthase</fullName>
        <ecNumber evidence="6">6.3.4.19</ecNumber>
    </recommendedName>
    <alternativeName>
        <fullName evidence="6">tRNA(Ile)-2-lysyl-cytidine synthase</fullName>
    </alternativeName>
    <alternativeName>
        <fullName evidence="6">tRNA(Ile)-lysidine synthetase</fullName>
    </alternativeName>
</protein>
<keyword evidence="2 6" id="KW-0819">tRNA processing</keyword>
<keyword evidence="4 6" id="KW-0067">ATP-binding</keyword>
<dbReference type="GO" id="GO:0032267">
    <property type="term" value="F:tRNA(Ile)-lysidine synthase activity"/>
    <property type="evidence" value="ECO:0007669"/>
    <property type="project" value="UniProtKB-EC"/>
</dbReference>
<dbReference type="PANTHER" id="PTHR43033:SF1">
    <property type="entry name" value="TRNA(ILE)-LYSIDINE SYNTHASE-RELATED"/>
    <property type="match status" value="1"/>
</dbReference>
<evidence type="ECO:0000259" key="7">
    <source>
        <dbReference type="Pfam" id="PF01171"/>
    </source>
</evidence>
<proteinExistence type="inferred from homology"/>
<organism evidence="8 9">
    <name type="scientific">Tianweitania populi</name>
    <dbReference type="NCBI Taxonomy" id="1607949"/>
    <lineage>
        <taxon>Bacteria</taxon>
        <taxon>Pseudomonadati</taxon>
        <taxon>Pseudomonadota</taxon>
        <taxon>Alphaproteobacteria</taxon>
        <taxon>Hyphomicrobiales</taxon>
        <taxon>Phyllobacteriaceae</taxon>
        <taxon>Tianweitania</taxon>
    </lineage>
</organism>
<name>A0A8J3GL41_9HYPH</name>
<dbReference type="InterPro" id="IPR011063">
    <property type="entry name" value="TilS/TtcA_N"/>
</dbReference>
<dbReference type="CDD" id="cd01992">
    <property type="entry name" value="TilS_N"/>
    <property type="match status" value="1"/>
</dbReference>
<accession>A0A8J3GL41</accession>
<comment type="subcellular location">
    <subcellularLocation>
        <location evidence="6">Cytoplasm</location>
    </subcellularLocation>
</comment>
<dbReference type="AlphaFoldDB" id="A0A8J3GL41"/>
<dbReference type="Proteomes" id="UP000630142">
    <property type="component" value="Unassembled WGS sequence"/>
</dbReference>
<comment type="domain">
    <text evidence="6">The N-terminal region contains the highly conserved SGGXDS motif, predicted to be a P-loop motif involved in ATP binding.</text>
</comment>
<evidence type="ECO:0000256" key="4">
    <source>
        <dbReference type="ARBA" id="ARBA00022840"/>
    </source>
</evidence>
<keyword evidence="9" id="KW-1185">Reference proteome</keyword>
<dbReference type="EC" id="6.3.4.19" evidence="6"/>
<comment type="function">
    <text evidence="6">Ligates lysine onto the cytidine present at position 34 of the AUA codon-specific tRNA(Ile) that contains the anticodon CAU, in an ATP-dependent manner. Cytidine is converted to lysidine, thus changing the amino acid specificity of the tRNA from methionine to isoleucine.</text>
</comment>
<sequence length="379" mass="40917">MLNPAQASGSDLRPERLFGKLGLLQRRSVIVAVSGGSDSLSLLTLLHRWFLEHGRTNLAVAVTVDHRLRAQAADEARAVAAFCATRTIPHITKVWSGDKPQTGLAAAARAARYRLLIEAAREAGTDIVLTGHTQDDQAETVAMRAQRSAGIGLAGMAPETLLDGSIWLMRPLLGVSRSALREHLQNSDIPWIDDPSNSNPTSERVRVRAGLAPERRTLLAEQAKRAGALRRELSERAASLLAEHVTADAEAVMIAPAFLQTLDRDAAIHAFRLLLCVLGRQPHWPDLPRATLLFDQLGLLGFSGSLAGCVARHRRAGITVRPERRDASDHGTITTMFAATVLRPIVPGFDLAAMQALAKMLKANDLPAPPSSQHNAPFP</sequence>
<dbReference type="RefSeq" id="WP_189505575.1">
    <property type="nucleotide sequence ID" value="NZ_BMZQ01000002.1"/>
</dbReference>
<comment type="catalytic activity">
    <reaction evidence="5 6">
        <text>cytidine(34) in tRNA(Ile2) + L-lysine + ATP = lysidine(34) in tRNA(Ile2) + AMP + diphosphate + H(+)</text>
        <dbReference type="Rhea" id="RHEA:43744"/>
        <dbReference type="Rhea" id="RHEA-COMP:10625"/>
        <dbReference type="Rhea" id="RHEA-COMP:10670"/>
        <dbReference type="ChEBI" id="CHEBI:15378"/>
        <dbReference type="ChEBI" id="CHEBI:30616"/>
        <dbReference type="ChEBI" id="CHEBI:32551"/>
        <dbReference type="ChEBI" id="CHEBI:33019"/>
        <dbReference type="ChEBI" id="CHEBI:82748"/>
        <dbReference type="ChEBI" id="CHEBI:83665"/>
        <dbReference type="ChEBI" id="CHEBI:456215"/>
        <dbReference type="EC" id="6.3.4.19"/>
    </reaction>
</comment>
<dbReference type="GO" id="GO:0005737">
    <property type="term" value="C:cytoplasm"/>
    <property type="evidence" value="ECO:0007669"/>
    <property type="project" value="UniProtKB-SubCell"/>
</dbReference>
<dbReference type="InterPro" id="IPR014729">
    <property type="entry name" value="Rossmann-like_a/b/a_fold"/>
</dbReference>
<evidence type="ECO:0000256" key="2">
    <source>
        <dbReference type="ARBA" id="ARBA00022694"/>
    </source>
</evidence>
<dbReference type="Pfam" id="PF01171">
    <property type="entry name" value="ATP_bind_3"/>
    <property type="match status" value="1"/>
</dbReference>
<evidence type="ECO:0000256" key="5">
    <source>
        <dbReference type="ARBA" id="ARBA00048539"/>
    </source>
</evidence>
<dbReference type="PANTHER" id="PTHR43033">
    <property type="entry name" value="TRNA(ILE)-LYSIDINE SYNTHASE-RELATED"/>
    <property type="match status" value="1"/>
</dbReference>
<comment type="similarity">
    <text evidence="6">Belongs to the tRNA(Ile)-lysidine synthase family.</text>
</comment>
<dbReference type="NCBIfam" id="TIGR02432">
    <property type="entry name" value="lysidine_TilS_N"/>
    <property type="match status" value="1"/>
</dbReference>
<comment type="caution">
    <text evidence="8">The sequence shown here is derived from an EMBL/GenBank/DDBJ whole genome shotgun (WGS) entry which is preliminary data.</text>
</comment>
<reference evidence="8" key="1">
    <citation type="journal article" date="2014" name="Int. J. Syst. Evol. Microbiol.">
        <title>Complete genome sequence of Corynebacterium casei LMG S-19264T (=DSM 44701T), isolated from a smear-ripened cheese.</title>
        <authorList>
            <consortium name="US DOE Joint Genome Institute (JGI-PGF)"/>
            <person name="Walter F."/>
            <person name="Albersmeier A."/>
            <person name="Kalinowski J."/>
            <person name="Ruckert C."/>
        </authorList>
    </citation>
    <scope>NUCLEOTIDE SEQUENCE</scope>
    <source>
        <strain evidence="8">KCTC 42249</strain>
    </source>
</reference>
<dbReference type="HAMAP" id="MF_01161">
    <property type="entry name" value="tRNA_Ile_lys_synt"/>
    <property type="match status" value="1"/>
</dbReference>
<dbReference type="GO" id="GO:0006400">
    <property type="term" value="P:tRNA modification"/>
    <property type="evidence" value="ECO:0007669"/>
    <property type="project" value="UniProtKB-UniRule"/>
</dbReference>
<evidence type="ECO:0000256" key="3">
    <source>
        <dbReference type="ARBA" id="ARBA00022741"/>
    </source>
</evidence>
<keyword evidence="1 6" id="KW-0436">Ligase</keyword>
<dbReference type="EMBL" id="BMZQ01000002">
    <property type="protein sequence ID" value="GHD19746.1"/>
    <property type="molecule type" value="Genomic_DNA"/>
</dbReference>
<keyword evidence="6" id="KW-0963">Cytoplasm</keyword>
<gene>
    <name evidence="6" type="primary">tilS</name>
    <name evidence="8" type="ORF">GCM10016234_31790</name>
</gene>
<feature type="binding site" evidence="6">
    <location>
        <begin position="34"/>
        <end position="39"/>
    </location>
    <ligand>
        <name>ATP</name>
        <dbReference type="ChEBI" id="CHEBI:30616"/>
    </ligand>
</feature>
<evidence type="ECO:0000313" key="9">
    <source>
        <dbReference type="Proteomes" id="UP000630142"/>
    </source>
</evidence>
<dbReference type="InterPro" id="IPR012795">
    <property type="entry name" value="tRNA_Ile_lys_synt_N"/>
</dbReference>
<dbReference type="SUPFAM" id="SSF52402">
    <property type="entry name" value="Adenine nucleotide alpha hydrolases-like"/>
    <property type="match status" value="1"/>
</dbReference>
<dbReference type="InterPro" id="IPR012094">
    <property type="entry name" value="tRNA_Ile_lys_synt"/>
</dbReference>
<evidence type="ECO:0000256" key="1">
    <source>
        <dbReference type="ARBA" id="ARBA00022598"/>
    </source>
</evidence>
<dbReference type="GO" id="GO:0005524">
    <property type="term" value="F:ATP binding"/>
    <property type="evidence" value="ECO:0007669"/>
    <property type="project" value="UniProtKB-UniRule"/>
</dbReference>